<dbReference type="GO" id="GO:0019005">
    <property type="term" value="C:SCF ubiquitin ligase complex"/>
    <property type="evidence" value="ECO:0007669"/>
    <property type="project" value="TreeGrafter"/>
</dbReference>
<dbReference type="Proteomes" id="UP001152747">
    <property type="component" value="Unassembled WGS sequence"/>
</dbReference>
<dbReference type="GO" id="GO:0031146">
    <property type="term" value="P:SCF-dependent proteasomal ubiquitin-dependent protein catabolic process"/>
    <property type="evidence" value="ECO:0007669"/>
    <property type="project" value="TreeGrafter"/>
</dbReference>
<evidence type="ECO:0000259" key="2">
    <source>
        <dbReference type="PROSITE" id="PS50181"/>
    </source>
</evidence>
<feature type="domain" description="F-box" evidence="2">
    <location>
        <begin position="74"/>
        <end position="120"/>
    </location>
</feature>
<dbReference type="InterPro" id="IPR032675">
    <property type="entry name" value="LRR_dom_sf"/>
</dbReference>
<dbReference type="InterPro" id="IPR001810">
    <property type="entry name" value="F-box_dom"/>
</dbReference>
<sequence length="405" mass="46238">MQTALGNQTNRLMLQKRHFENDNTLNCKTNVYSRPTLICKAPRYELPVNNSNTSPVPESKPKFWRKSSHQPIAPFTKYEVPELVLLEIFSYLNKHDLCNAMRTCMRFYHIGNISTNWKTLDMSDKQITDESLIAISRRHVHVMKLSGSKLVQTTSTSINTFSTLQYPSSRLQYLDLSRAEIDEKTLLRMFQPCTQLICISLEGLTINDDICHYIGKNNRLTHIDFSMTKGITKLGILRITSYCRAIQELNLSWCGLTEDCCELLAQTLTFSCMKLNLSGTSRENGLADKHIDWLTNHCHSLRDLDVSDNVDLTKQSVLKLATLTSLRKLSCNRCYGIDPNIFLVLNNTNLQCLNVHGCIAESTVDYFKNACKQLIVNRDIFNYTAKPSDSSSANSSFIWGKQLYE</sequence>
<evidence type="ECO:0000313" key="4">
    <source>
        <dbReference type="Proteomes" id="UP001152747"/>
    </source>
</evidence>
<dbReference type="Pfam" id="PF12937">
    <property type="entry name" value="F-box-like"/>
    <property type="match status" value="1"/>
</dbReference>
<dbReference type="EMBL" id="CANHGI010000003">
    <property type="protein sequence ID" value="CAI5446052.1"/>
    <property type="molecule type" value="Genomic_DNA"/>
</dbReference>
<dbReference type="InterPro" id="IPR001611">
    <property type="entry name" value="Leu-rich_rpt"/>
</dbReference>
<keyword evidence="1" id="KW-0833">Ubl conjugation pathway</keyword>
<comment type="caution">
    <text evidence="3">The sequence shown here is derived from an EMBL/GenBank/DDBJ whole genome shotgun (WGS) entry which is preliminary data.</text>
</comment>
<dbReference type="PANTHER" id="PTHR13318:SF190">
    <property type="entry name" value="PARTNER OF PAIRED, ISOFORM B"/>
    <property type="match status" value="1"/>
</dbReference>
<dbReference type="SUPFAM" id="SSF52047">
    <property type="entry name" value="RNI-like"/>
    <property type="match status" value="1"/>
</dbReference>
<dbReference type="InterPro" id="IPR036047">
    <property type="entry name" value="F-box-like_dom_sf"/>
</dbReference>
<dbReference type="InterPro" id="IPR006553">
    <property type="entry name" value="Leu-rich_rpt_Cys-con_subtyp"/>
</dbReference>
<dbReference type="AlphaFoldDB" id="A0A9P1IMN3"/>
<dbReference type="PANTHER" id="PTHR13318">
    <property type="entry name" value="PARTNER OF PAIRED, ISOFORM B-RELATED"/>
    <property type="match status" value="1"/>
</dbReference>
<accession>A0A9P1IMN3</accession>
<dbReference type="SMART" id="SM00367">
    <property type="entry name" value="LRR_CC"/>
    <property type="match status" value="3"/>
</dbReference>
<dbReference type="SUPFAM" id="SSF81383">
    <property type="entry name" value="F-box domain"/>
    <property type="match status" value="1"/>
</dbReference>
<proteinExistence type="predicted"/>
<dbReference type="SMART" id="SM00256">
    <property type="entry name" value="FBOX"/>
    <property type="match status" value="1"/>
</dbReference>
<organism evidence="3 4">
    <name type="scientific">Caenorhabditis angaria</name>
    <dbReference type="NCBI Taxonomy" id="860376"/>
    <lineage>
        <taxon>Eukaryota</taxon>
        <taxon>Metazoa</taxon>
        <taxon>Ecdysozoa</taxon>
        <taxon>Nematoda</taxon>
        <taxon>Chromadorea</taxon>
        <taxon>Rhabditida</taxon>
        <taxon>Rhabditina</taxon>
        <taxon>Rhabditomorpha</taxon>
        <taxon>Rhabditoidea</taxon>
        <taxon>Rhabditidae</taxon>
        <taxon>Peloderinae</taxon>
        <taxon>Caenorhabditis</taxon>
    </lineage>
</organism>
<dbReference type="Pfam" id="PF13516">
    <property type="entry name" value="LRR_6"/>
    <property type="match status" value="1"/>
</dbReference>
<keyword evidence="4" id="KW-1185">Reference proteome</keyword>
<gene>
    <name evidence="3" type="ORF">CAMP_LOCUS8689</name>
</gene>
<dbReference type="OrthoDB" id="2095648at2759"/>
<dbReference type="PROSITE" id="PS50181">
    <property type="entry name" value="FBOX"/>
    <property type="match status" value="1"/>
</dbReference>
<name>A0A9P1IMN3_9PELO</name>
<evidence type="ECO:0000313" key="3">
    <source>
        <dbReference type="EMBL" id="CAI5446052.1"/>
    </source>
</evidence>
<evidence type="ECO:0000256" key="1">
    <source>
        <dbReference type="ARBA" id="ARBA00022786"/>
    </source>
</evidence>
<reference evidence="3" key="1">
    <citation type="submission" date="2022-11" db="EMBL/GenBank/DDBJ databases">
        <authorList>
            <person name="Kikuchi T."/>
        </authorList>
    </citation>
    <scope>NUCLEOTIDE SEQUENCE</scope>
    <source>
        <strain evidence="3">PS1010</strain>
    </source>
</reference>
<protein>
    <recommendedName>
        <fullName evidence="2">F-box domain-containing protein</fullName>
    </recommendedName>
</protein>
<dbReference type="Gene3D" id="3.80.10.10">
    <property type="entry name" value="Ribonuclease Inhibitor"/>
    <property type="match status" value="1"/>
</dbReference>